<dbReference type="RefSeq" id="WP_185130925.1">
    <property type="nucleotide sequence ID" value="NZ_JACJVO010000025.1"/>
</dbReference>
<dbReference type="InterPro" id="IPR006059">
    <property type="entry name" value="SBP"/>
</dbReference>
<feature type="chain" id="PRO_5038995213" evidence="2">
    <location>
        <begin position="20"/>
        <end position="466"/>
    </location>
</feature>
<protein>
    <submittedName>
        <fullName evidence="3">Carbohydrate ABC transporter substrate-binding protein</fullName>
    </submittedName>
</protein>
<dbReference type="AlphaFoldDB" id="A0A7X0SNH4"/>
<feature type="compositionally biased region" description="Low complexity" evidence="1">
    <location>
        <begin position="41"/>
        <end position="61"/>
    </location>
</feature>
<dbReference type="Gene3D" id="3.40.190.10">
    <property type="entry name" value="Periplasmic binding protein-like II"/>
    <property type="match status" value="2"/>
</dbReference>
<evidence type="ECO:0000256" key="2">
    <source>
        <dbReference type="SAM" id="SignalP"/>
    </source>
</evidence>
<evidence type="ECO:0000313" key="3">
    <source>
        <dbReference type="EMBL" id="MBB6733258.1"/>
    </source>
</evidence>
<feature type="compositionally biased region" description="Gly residues" evidence="1">
    <location>
        <begin position="31"/>
        <end position="40"/>
    </location>
</feature>
<accession>A0A7X0SNH4</accession>
<proteinExistence type="predicted"/>
<dbReference type="EMBL" id="JACJVO010000025">
    <property type="protein sequence ID" value="MBB6733258.1"/>
    <property type="molecule type" value="Genomic_DNA"/>
</dbReference>
<evidence type="ECO:0000313" key="4">
    <source>
        <dbReference type="Proteomes" id="UP000564644"/>
    </source>
</evidence>
<dbReference type="PROSITE" id="PS51257">
    <property type="entry name" value="PROKAR_LIPOPROTEIN"/>
    <property type="match status" value="1"/>
</dbReference>
<feature type="region of interest" description="Disordered" evidence="1">
    <location>
        <begin position="31"/>
        <end position="61"/>
    </location>
</feature>
<dbReference type="Pfam" id="PF01547">
    <property type="entry name" value="SBP_bac_1"/>
    <property type="match status" value="1"/>
</dbReference>
<keyword evidence="2" id="KW-0732">Signal</keyword>
<keyword evidence="4" id="KW-1185">Reference proteome</keyword>
<reference evidence="3 4" key="1">
    <citation type="submission" date="2020-08" db="EMBL/GenBank/DDBJ databases">
        <title>Cohnella phylogeny.</title>
        <authorList>
            <person name="Dunlap C."/>
        </authorList>
    </citation>
    <scope>NUCLEOTIDE SEQUENCE [LARGE SCALE GENOMIC DNA]</scope>
    <source>
        <strain evidence="3 4">CBP 2801</strain>
    </source>
</reference>
<feature type="signal peptide" evidence="2">
    <location>
        <begin position="1"/>
        <end position="19"/>
    </location>
</feature>
<gene>
    <name evidence="3" type="ORF">H7C18_20255</name>
</gene>
<dbReference type="Proteomes" id="UP000564644">
    <property type="component" value="Unassembled WGS sequence"/>
</dbReference>
<comment type="caution">
    <text evidence="3">The sequence shown here is derived from an EMBL/GenBank/DDBJ whole genome shotgun (WGS) entry which is preliminary data.</text>
</comment>
<name>A0A7X0SNH4_9BACL</name>
<organism evidence="3 4">
    <name type="scientific">Cohnella zeiphila</name>
    <dbReference type="NCBI Taxonomy" id="2761120"/>
    <lineage>
        <taxon>Bacteria</taxon>
        <taxon>Bacillati</taxon>
        <taxon>Bacillota</taxon>
        <taxon>Bacilli</taxon>
        <taxon>Bacillales</taxon>
        <taxon>Paenibacillaceae</taxon>
        <taxon>Cohnella</taxon>
    </lineage>
</organism>
<dbReference type="SUPFAM" id="SSF53850">
    <property type="entry name" value="Periplasmic binding protein-like II"/>
    <property type="match status" value="1"/>
</dbReference>
<dbReference type="InterPro" id="IPR050490">
    <property type="entry name" value="Bact_solute-bd_prot1"/>
</dbReference>
<dbReference type="PANTHER" id="PTHR43649">
    <property type="entry name" value="ARABINOSE-BINDING PROTEIN-RELATED"/>
    <property type="match status" value="1"/>
</dbReference>
<sequence length="466" mass="50639">MKKWLSASVALAMAGGLLAGCGGGNDGNNGSNGGNGGSSDNGGSSASAPASSAAASSSASAGGKKDVTLTYIASQGWIKDAEMQLAKKFEEETGIHIDYQIIPADQYFNVLKTKLNAGEGPDLFGGQSGKSEISLNYNVEKNAVDLTDQEWTKREDPLSLDQLSLNGKVYAQTIWDTSSSFVVVYNKKIFADQGLTVPKTYAEFKDLCLKLQKAGIIPLYEPIADGWHHTLWFAEPGPQYDKLQPNLYDDLNANKTNFAASGPLKTALTQIKEMYDLGFFGDNALSDTGAESANKMASGQYAMSLANQSLVTDIEKANPDMKATDFGFFVAPIADNQIYYINPGGPSKFVYSGGKHIEEAKEYLAYLAKPENLQYMLDNDPTVSNLNFSGLKDKYTDEQKKLHEMYPEQGTDIQDYVNYVNPQWMDIGKDIVAMFGGAMNVDDVLKSIDKRRTDMAKVAKDPAWNS</sequence>
<evidence type="ECO:0000256" key="1">
    <source>
        <dbReference type="SAM" id="MobiDB-lite"/>
    </source>
</evidence>